<accession>A0ABP1RFA5</accession>
<comment type="caution">
    <text evidence="3">The sequence shown here is derived from an EMBL/GenBank/DDBJ whole genome shotgun (WGS) entry which is preliminary data.</text>
</comment>
<dbReference type="EMBL" id="CAXLJM020000069">
    <property type="protein sequence ID" value="CAL8125059.1"/>
    <property type="molecule type" value="Genomic_DNA"/>
</dbReference>
<feature type="compositionally biased region" description="Pro residues" evidence="1">
    <location>
        <begin position="53"/>
        <end position="103"/>
    </location>
</feature>
<reference evidence="3 4" key="1">
    <citation type="submission" date="2024-08" db="EMBL/GenBank/DDBJ databases">
        <authorList>
            <person name="Cucini C."/>
            <person name="Frati F."/>
        </authorList>
    </citation>
    <scope>NUCLEOTIDE SEQUENCE [LARGE SCALE GENOMIC DNA]</scope>
</reference>
<feature type="region of interest" description="Disordered" evidence="1">
    <location>
        <begin position="1"/>
        <end position="122"/>
    </location>
</feature>
<dbReference type="Proteomes" id="UP001642540">
    <property type="component" value="Unassembled WGS sequence"/>
</dbReference>
<organism evidence="3 4">
    <name type="scientific">Orchesella dallaii</name>
    <dbReference type="NCBI Taxonomy" id="48710"/>
    <lineage>
        <taxon>Eukaryota</taxon>
        <taxon>Metazoa</taxon>
        <taxon>Ecdysozoa</taxon>
        <taxon>Arthropoda</taxon>
        <taxon>Hexapoda</taxon>
        <taxon>Collembola</taxon>
        <taxon>Entomobryomorpha</taxon>
        <taxon>Entomobryoidea</taxon>
        <taxon>Orchesellidae</taxon>
        <taxon>Orchesellinae</taxon>
        <taxon>Orchesella</taxon>
    </lineage>
</organism>
<feature type="compositionally biased region" description="Low complexity" evidence="1">
    <location>
        <begin position="10"/>
        <end position="24"/>
    </location>
</feature>
<gene>
    <name evidence="3" type="ORF">ODALV1_LOCUS20841</name>
</gene>
<sequence length="448" mass="47853">MSATIVNPGSITSISSQNRRSNSSDNEKATPSPKQTSADKPQLPPLGSDGKLPLPPLGPDGKPLYPPLGPDGKPLYPPLGPDGNPLPPPKLGPDGRPMPPPILGPDGKELPRPTDKDGRPLPVYITKEGKAVLDENGQPIALKFDAEGKPIPLQPPTNQEVVVGGDGYPRMSAGNKNIAGIKVKLKDTDGVPRFLLWMGVTDLVLSLFTTGLEGYLLSEWKGDGSKTDEKLFYCILTALILSGLGCVFAIVLIVSTNMNKTFGVYIWGGTTIISLVAMLVIAGMMASSSGNNEISGYKRGLFALTLAVLRSLFLCLTGLYYCEGPRGKEHVYINQRPPGAYPQQQVYYPTAPPAGHRNTDRGSGGSKNKTVIVQQPVVMPMPAYGYGHPHGGFGHYGRGYGYGYPDPYWGEAAILGFAAGSMMGGPGYTYPYYDSWGYDSFGYDGGFY</sequence>
<proteinExistence type="predicted"/>
<evidence type="ECO:0000256" key="1">
    <source>
        <dbReference type="SAM" id="MobiDB-lite"/>
    </source>
</evidence>
<keyword evidence="2" id="KW-1133">Transmembrane helix</keyword>
<feature type="compositionally biased region" description="Basic and acidic residues" evidence="1">
    <location>
        <begin position="106"/>
        <end position="119"/>
    </location>
</feature>
<evidence type="ECO:0000256" key="2">
    <source>
        <dbReference type="SAM" id="Phobius"/>
    </source>
</evidence>
<evidence type="ECO:0000313" key="4">
    <source>
        <dbReference type="Proteomes" id="UP001642540"/>
    </source>
</evidence>
<keyword evidence="2" id="KW-0812">Transmembrane</keyword>
<feature type="transmembrane region" description="Helical" evidence="2">
    <location>
        <begin position="265"/>
        <end position="288"/>
    </location>
</feature>
<feature type="transmembrane region" description="Helical" evidence="2">
    <location>
        <begin position="194"/>
        <end position="218"/>
    </location>
</feature>
<keyword evidence="4" id="KW-1185">Reference proteome</keyword>
<feature type="transmembrane region" description="Helical" evidence="2">
    <location>
        <begin position="230"/>
        <end position="253"/>
    </location>
</feature>
<name>A0ABP1RFA5_9HEXA</name>
<keyword evidence="2" id="KW-0472">Membrane</keyword>
<evidence type="ECO:0000313" key="3">
    <source>
        <dbReference type="EMBL" id="CAL8125059.1"/>
    </source>
</evidence>
<protein>
    <submittedName>
        <fullName evidence="3">Uncharacterized protein</fullName>
    </submittedName>
</protein>
<feature type="transmembrane region" description="Helical" evidence="2">
    <location>
        <begin position="300"/>
        <end position="321"/>
    </location>
</feature>